<dbReference type="EMBL" id="JAAEEH010000015">
    <property type="protein sequence ID" value="NDL67473.1"/>
    <property type="molecule type" value="Genomic_DNA"/>
</dbReference>
<feature type="transmembrane region" description="Helical" evidence="1">
    <location>
        <begin position="75"/>
        <end position="98"/>
    </location>
</feature>
<gene>
    <name evidence="2" type="ORF">GXN74_06920</name>
</gene>
<comment type="caution">
    <text evidence="2">The sequence shown here is derived from an EMBL/GenBank/DDBJ whole genome shotgun (WGS) entry which is preliminary data.</text>
</comment>
<accession>A0A7X5KN70</accession>
<feature type="transmembrane region" description="Helical" evidence="1">
    <location>
        <begin position="497"/>
        <end position="520"/>
    </location>
</feature>
<proteinExistence type="predicted"/>
<dbReference type="Proteomes" id="UP000461585">
    <property type="component" value="Unassembled WGS sequence"/>
</dbReference>
<keyword evidence="1" id="KW-0472">Membrane</keyword>
<feature type="transmembrane region" description="Helical" evidence="1">
    <location>
        <begin position="337"/>
        <end position="358"/>
    </location>
</feature>
<dbReference type="RefSeq" id="WP_162370202.1">
    <property type="nucleotide sequence ID" value="NZ_JAAEEH010000015.1"/>
</dbReference>
<feature type="transmembrane region" description="Helical" evidence="1">
    <location>
        <begin position="422"/>
        <end position="444"/>
    </location>
</feature>
<feature type="transmembrane region" description="Helical" evidence="1">
    <location>
        <begin position="33"/>
        <end position="55"/>
    </location>
</feature>
<feature type="transmembrane region" description="Helical" evidence="1">
    <location>
        <begin position="152"/>
        <end position="178"/>
    </location>
</feature>
<organism evidence="2 3">
    <name type="scientific">Anaerotalea alkaliphila</name>
    <dbReference type="NCBI Taxonomy" id="2662126"/>
    <lineage>
        <taxon>Bacteria</taxon>
        <taxon>Bacillati</taxon>
        <taxon>Bacillota</taxon>
        <taxon>Clostridia</taxon>
        <taxon>Eubacteriales</taxon>
        <taxon>Anaerotalea</taxon>
    </lineage>
</organism>
<feature type="transmembrane region" description="Helical" evidence="1">
    <location>
        <begin position="119"/>
        <end position="140"/>
    </location>
</feature>
<feature type="transmembrane region" description="Helical" evidence="1">
    <location>
        <begin position="190"/>
        <end position="210"/>
    </location>
</feature>
<feature type="transmembrane region" description="Helical" evidence="1">
    <location>
        <begin position="259"/>
        <end position="281"/>
    </location>
</feature>
<keyword evidence="1" id="KW-0812">Transmembrane</keyword>
<sequence>MREILILTRAALVNNFNLHGLHPRNYRTKRARLMLLFFVVIFLSLIPSYVLYIRFVRQVGMSLLMINQERYFIGLFQHMAVFLVFFLGLMYVLSYYYFSRDTDMLIPLPVKGRSIVVSKFLAVLVFEYLVVGVFFIPVLAVNASFAGSGLWYFLRAAYVFLLVPVLPLAIASILVIALMRVTNVKGRKDLIRLAGMFLFLFFVLGGQIFVQNRMMQVPPGEEQAFFAQLFQDSKALIDMLSRVNPLSGWSSQALYVKGAGVLVPLALLGVSNAGAFLLMVLAGEKLYLGGIVGGKESQARKKALTREQMEKAAGKPAKAVLSIFKVDFLTLMKTPIFMFNCVSIVVLVPFLLLAMPVLTGTVSGMEMLQGLLVEHRTLFTFGTAGAHMLLAAMNPTASTAFSREGKCFWITRTIPARPWEQIGGKALSPLLLQVVTVAVVSGGIRFHLPMRATDLALAALLGIAGSLPLILLGLLIDINRPLLSWDNPQRAVKQNMNVLFAMGAGALLTAGIGFAAYRMIRAEVSALLLSGSILFVLLLLAALLYRVLVRRMLTRFATIEE</sequence>
<evidence type="ECO:0000313" key="3">
    <source>
        <dbReference type="Proteomes" id="UP000461585"/>
    </source>
</evidence>
<keyword evidence="1" id="KW-1133">Transmembrane helix</keyword>
<dbReference type="AlphaFoldDB" id="A0A7X5KN70"/>
<keyword evidence="3" id="KW-1185">Reference proteome</keyword>
<feature type="transmembrane region" description="Helical" evidence="1">
    <location>
        <begin position="526"/>
        <end position="545"/>
    </location>
</feature>
<evidence type="ECO:0000313" key="2">
    <source>
        <dbReference type="EMBL" id="NDL67473.1"/>
    </source>
</evidence>
<name>A0A7X5KN70_9FIRM</name>
<reference evidence="2 3" key="1">
    <citation type="submission" date="2020-01" db="EMBL/GenBank/DDBJ databases">
        <title>Anaeroalcalibacter tamaniensis gen. nov., sp. nov., moderately halophilic strictly anaerobic fermenter bacterium from mud volcano of Taman peninsula.</title>
        <authorList>
            <person name="Frolova A."/>
            <person name="Merkel A.Y."/>
            <person name="Slobodkin A.I."/>
        </authorList>
    </citation>
    <scope>NUCLEOTIDE SEQUENCE [LARGE SCALE GENOMIC DNA]</scope>
    <source>
        <strain evidence="2 3">F-3ap</strain>
    </source>
</reference>
<evidence type="ECO:0000256" key="1">
    <source>
        <dbReference type="SAM" id="Phobius"/>
    </source>
</evidence>
<feature type="transmembrane region" description="Helical" evidence="1">
    <location>
        <begin position="456"/>
        <end position="476"/>
    </location>
</feature>
<protein>
    <recommendedName>
        <fullName evidence="4">ABC-2 type transport system permease protein</fullName>
    </recommendedName>
</protein>
<evidence type="ECO:0008006" key="4">
    <source>
        <dbReference type="Google" id="ProtNLM"/>
    </source>
</evidence>
<feature type="transmembrane region" description="Helical" evidence="1">
    <location>
        <begin position="378"/>
        <end position="401"/>
    </location>
</feature>